<feature type="region of interest" description="Disordered" evidence="1">
    <location>
        <begin position="344"/>
        <end position="370"/>
    </location>
</feature>
<feature type="region of interest" description="Disordered" evidence="1">
    <location>
        <begin position="1"/>
        <end position="136"/>
    </location>
</feature>
<comment type="caution">
    <text evidence="2">The sequence shown here is derived from an EMBL/GenBank/DDBJ whole genome shotgun (WGS) entry which is preliminary data.</text>
</comment>
<feature type="compositionally biased region" description="Polar residues" evidence="1">
    <location>
        <begin position="580"/>
        <end position="597"/>
    </location>
</feature>
<accession>A0A9W9RDV5</accession>
<dbReference type="AlphaFoldDB" id="A0A9W9RDV5"/>
<organism evidence="2 3">
    <name type="scientific">Penicillium brevicompactum</name>
    <dbReference type="NCBI Taxonomy" id="5074"/>
    <lineage>
        <taxon>Eukaryota</taxon>
        <taxon>Fungi</taxon>
        <taxon>Dikarya</taxon>
        <taxon>Ascomycota</taxon>
        <taxon>Pezizomycotina</taxon>
        <taxon>Eurotiomycetes</taxon>
        <taxon>Eurotiomycetidae</taxon>
        <taxon>Eurotiales</taxon>
        <taxon>Aspergillaceae</taxon>
        <taxon>Penicillium</taxon>
    </lineage>
</organism>
<reference evidence="2" key="2">
    <citation type="journal article" date="2023" name="IMA Fungus">
        <title>Comparative genomic study of the Penicillium genus elucidates a diverse pangenome and 15 lateral gene transfer events.</title>
        <authorList>
            <person name="Petersen C."/>
            <person name="Sorensen T."/>
            <person name="Nielsen M.R."/>
            <person name="Sondergaard T.E."/>
            <person name="Sorensen J.L."/>
            <person name="Fitzpatrick D.A."/>
            <person name="Frisvad J.C."/>
            <person name="Nielsen K.L."/>
        </authorList>
    </citation>
    <scope>NUCLEOTIDE SEQUENCE</scope>
    <source>
        <strain evidence="2">IBT 35675</strain>
    </source>
</reference>
<feature type="compositionally biased region" description="Polar residues" evidence="1">
    <location>
        <begin position="491"/>
        <end position="501"/>
    </location>
</feature>
<name>A0A9W9RDV5_PENBR</name>
<feature type="region of interest" description="Disordered" evidence="1">
    <location>
        <begin position="478"/>
        <end position="551"/>
    </location>
</feature>
<feature type="region of interest" description="Disordered" evidence="1">
    <location>
        <begin position="383"/>
        <end position="402"/>
    </location>
</feature>
<feature type="compositionally biased region" description="Basic and acidic residues" evidence="1">
    <location>
        <begin position="640"/>
        <end position="655"/>
    </location>
</feature>
<evidence type="ECO:0000313" key="3">
    <source>
        <dbReference type="Proteomes" id="UP001148299"/>
    </source>
</evidence>
<reference evidence="2" key="1">
    <citation type="submission" date="2022-12" db="EMBL/GenBank/DDBJ databases">
        <authorList>
            <person name="Petersen C."/>
        </authorList>
    </citation>
    <scope>NUCLEOTIDE SEQUENCE</scope>
    <source>
        <strain evidence="2">IBT 35675</strain>
    </source>
</reference>
<feature type="compositionally biased region" description="Pro residues" evidence="1">
    <location>
        <begin position="25"/>
        <end position="41"/>
    </location>
</feature>
<feature type="compositionally biased region" description="Polar residues" evidence="1">
    <location>
        <begin position="685"/>
        <end position="694"/>
    </location>
</feature>
<feature type="compositionally biased region" description="Basic and acidic residues" evidence="1">
    <location>
        <begin position="383"/>
        <end position="396"/>
    </location>
</feature>
<feature type="region of interest" description="Disordered" evidence="1">
    <location>
        <begin position="290"/>
        <end position="316"/>
    </location>
</feature>
<feature type="region of interest" description="Disordered" evidence="1">
    <location>
        <begin position="624"/>
        <end position="704"/>
    </location>
</feature>
<dbReference type="EMBL" id="JAPZBR010000003">
    <property type="protein sequence ID" value="KAJ5357690.1"/>
    <property type="molecule type" value="Genomic_DNA"/>
</dbReference>
<keyword evidence="3" id="KW-1185">Reference proteome</keyword>
<feature type="compositionally biased region" description="Polar residues" evidence="1">
    <location>
        <begin position="164"/>
        <end position="175"/>
    </location>
</feature>
<evidence type="ECO:0000256" key="1">
    <source>
        <dbReference type="SAM" id="MobiDB-lite"/>
    </source>
</evidence>
<feature type="region of interest" description="Disordered" evidence="1">
    <location>
        <begin position="152"/>
        <end position="195"/>
    </location>
</feature>
<gene>
    <name evidence="2" type="ORF">N7541_004848</name>
</gene>
<feature type="compositionally biased region" description="Polar residues" evidence="1">
    <location>
        <begin position="1"/>
        <end position="10"/>
    </location>
</feature>
<protein>
    <submittedName>
        <fullName evidence="2">Uncharacterized protein</fullName>
    </submittedName>
</protein>
<feature type="compositionally biased region" description="Basic residues" evidence="1">
    <location>
        <begin position="47"/>
        <end position="58"/>
    </location>
</feature>
<sequence length="804" mass="88448">MDVTEKSQVSPAVVGVGQGSKPTERPVPAPLPNSLPAPTQPPASKIVRLKLTKPKRARKDPQDVDWDEDLRPTPTEEAEAKKAHRGASRAQTETKKGKITAKQVNQKRAKISKPQTTSAKRRKSNSTKSNTAKRGIKVAQLPLTTVATSALAAPIAQERPSVPDESSNQRNVTTETKVDLPKTSHKTSLPKDDYNKIIKNSPRVSVEIRSSPSVTGDSSLGFDYDIKEPSHSQMVSILEHRAQLEAQKKAGKTGRIISETDSISSCDAKNPASGSASRLTILQSRVLHKQKIRKSKVAREKKSLKSHKPHGRAQSVGSKLMLALHGEDSQHGPVFNRDAPIIISSDPVEPQKSPESKQPDPMPTQTMPTPHGIEKVQKHAVRVDSPHHSSKSDKVRSSSPVVVDDTKEVELVDATGGMASWGAFLSSLGHSEGSSTEDSSDIEMGRGLIDDEPSILDYHMEMEHLSGFETLQPMIHEPTTHLQPTKPGESPKSTSSGTSITRKTDIPPAGGNKKHESSHTPESQKPLLRSEAEHRSLSPQQTSAPRTIVVDRNGSPQLVSLSIKGVTPFQVDFDGEQDQEVATSSSQYDRSSSEFSTASQYKGVFWTKFQRDMFLAYGIDTEKMDRSHTWPPQPMPKLSCSKEDTADGADSDKESTSGPDSSQRTIEERGLGVAQDRQCDRSFRTDISVSSQPDMKSHRSSEDDPMNWISTLRVAQKDAHNLLHQTNSNLSTQLAAEKATITRVLEIYREGCGRILEDLFQAQEARMTLYKQQMQHVKEQHTEICQDLVRGLQELDRRVQQGPI</sequence>
<feature type="region of interest" description="Disordered" evidence="1">
    <location>
        <begin position="574"/>
        <end position="597"/>
    </location>
</feature>
<evidence type="ECO:0000313" key="2">
    <source>
        <dbReference type="EMBL" id="KAJ5357690.1"/>
    </source>
</evidence>
<dbReference type="Proteomes" id="UP001148299">
    <property type="component" value="Unassembled WGS sequence"/>
</dbReference>
<proteinExistence type="predicted"/>